<dbReference type="RefSeq" id="WP_188882413.1">
    <property type="nucleotide sequence ID" value="NZ_BMOY01000025.1"/>
</dbReference>
<dbReference type="Gene3D" id="2.60.120.1390">
    <property type="match status" value="1"/>
</dbReference>
<dbReference type="EMBL" id="BMOY01000025">
    <property type="protein sequence ID" value="GGJ08444.1"/>
    <property type="molecule type" value="Genomic_DNA"/>
</dbReference>
<evidence type="ECO:0000256" key="1">
    <source>
        <dbReference type="SAM" id="MobiDB-lite"/>
    </source>
</evidence>
<accession>A0A917KF97</accession>
<keyword evidence="3" id="KW-1185">Reference proteome</keyword>
<dbReference type="AlphaFoldDB" id="A0A917KF97"/>
<feature type="compositionally biased region" description="Polar residues" evidence="1">
    <location>
        <begin position="19"/>
        <end position="28"/>
    </location>
</feature>
<evidence type="ECO:0008006" key="4">
    <source>
        <dbReference type="Google" id="ProtNLM"/>
    </source>
</evidence>
<evidence type="ECO:0000313" key="3">
    <source>
        <dbReference type="Proteomes" id="UP000637695"/>
    </source>
</evidence>
<protein>
    <recommendedName>
        <fullName evidence="4">DUF2961 family protein</fullName>
    </recommendedName>
</protein>
<dbReference type="Pfam" id="PF11175">
    <property type="entry name" value="DUF2961"/>
    <property type="match status" value="1"/>
</dbReference>
<feature type="region of interest" description="Disordered" evidence="1">
    <location>
        <begin position="19"/>
        <end position="43"/>
    </location>
</feature>
<dbReference type="InterPro" id="IPR021345">
    <property type="entry name" value="DUF2961"/>
</dbReference>
<comment type="caution">
    <text evidence="2">The sequence shown here is derived from an EMBL/GenBank/DDBJ whole genome shotgun (WGS) entry which is preliminary data.</text>
</comment>
<name>A0A917KF97_9BACL</name>
<dbReference type="Proteomes" id="UP000637695">
    <property type="component" value="Unassembled WGS sequence"/>
</dbReference>
<reference evidence="2" key="2">
    <citation type="submission" date="2020-09" db="EMBL/GenBank/DDBJ databases">
        <authorList>
            <person name="Sun Q."/>
            <person name="Ohkuma M."/>
        </authorList>
    </citation>
    <scope>NUCLEOTIDE SEQUENCE</scope>
    <source>
        <strain evidence="2">JCM 18487</strain>
    </source>
</reference>
<sequence length="359" mass="40783">MVFSGLGMGLGNLSRLSNAKSRSISPENLTGEKGKGGMATEGTGKHAARDLGVGWKVSPSVIVKAHQTFTLAHIEGPGVIQHIWLTCFPQFWRSLVFRMYWDGEEQPSVETPVGDFFCNGWCERCNVNSLPIVVNPAGGFNSYWEMPFRKSARITMENVGDEDAVLFYQIDYSLMEIPEDVGYFHAQWRRDNPLKYKEVHVILDGVRGKGHYVGTYIAWGVHNNGWWGEGEVKFYLDGDEEYPTICGTGTEDYFGGAWNFEHPQGQYGTYSTPFLGLPQVIRPDGLYRSQQRFGMYRWHIMDPIRFEHDIRVTIQALGWRSGGRYLPLQDDIASVACWYQTEPHAPFPVFPDKDMLEVI</sequence>
<proteinExistence type="predicted"/>
<evidence type="ECO:0000313" key="2">
    <source>
        <dbReference type="EMBL" id="GGJ08444.1"/>
    </source>
</evidence>
<reference evidence="2" key="1">
    <citation type="journal article" date="2014" name="Int. J. Syst. Evol. Microbiol.">
        <title>Complete genome sequence of Corynebacterium casei LMG S-19264T (=DSM 44701T), isolated from a smear-ripened cheese.</title>
        <authorList>
            <consortium name="US DOE Joint Genome Institute (JGI-PGF)"/>
            <person name="Walter F."/>
            <person name="Albersmeier A."/>
            <person name="Kalinowski J."/>
            <person name="Ruckert C."/>
        </authorList>
    </citation>
    <scope>NUCLEOTIDE SEQUENCE</scope>
    <source>
        <strain evidence="2">JCM 18487</strain>
    </source>
</reference>
<organism evidence="2 3">
    <name type="scientific">Alicyclobacillus cellulosilyticus</name>
    <dbReference type="NCBI Taxonomy" id="1003997"/>
    <lineage>
        <taxon>Bacteria</taxon>
        <taxon>Bacillati</taxon>
        <taxon>Bacillota</taxon>
        <taxon>Bacilli</taxon>
        <taxon>Bacillales</taxon>
        <taxon>Alicyclobacillaceae</taxon>
        <taxon>Alicyclobacillus</taxon>
    </lineage>
</organism>
<gene>
    <name evidence="2" type="ORF">GCM10010885_16950</name>
</gene>